<evidence type="ECO:0000256" key="1">
    <source>
        <dbReference type="ARBA" id="ARBA00002668"/>
    </source>
</evidence>
<dbReference type="PANTHER" id="PTHR31060:SF4">
    <property type="entry name" value="1,8-CINEOLE SYNTHASE"/>
    <property type="match status" value="1"/>
</dbReference>
<organism evidence="5 6">
    <name type="scientific">Riccia fluitans</name>
    <dbReference type="NCBI Taxonomy" id="41844"/>
    <lineage>
        <taxon>Eukaryota</taxon>
        <taxon>Viridiplantae</taxon>
        <taxon>Streptophyta</taxon>
        <taxon>Embryophyta</taxon>
        <taxon>Marchantiophyta</taxon>
        <taxon>Marchantiopsida</taxon>
        <taxon>Marchantiidae</taxon>
        <taxon>Marchantiales</taxon>
        <taxon>Ricciaceae</taxon>
        <taxon>Riccia</taxon>
    </lineage>
</organism>
<keyword evidence="6" id="KW-1185">Reference proteome</keyword>
<name>A0ABD1XFL4_9MARC</name>
<evidence type="ECO:0000313" key="5">
    <source>
        <dbReference type="EMBL" id="KAL2607745.1"/>
    </source>
</evidence>
<dbReference type="Pfam" id="PF25553">
    <property type="entry name" value="BTB-POZ_ANK-like"/>
    <property type="match status" value="1"/>
</dbReference>
<evidence type="ECO:0000256" key="2">
    <source>
        <dbReference type="ARBA" id="ARBA00004906"/>
    </source>
</evidence>
<dbReference type="EMBL" id="JBHFFA010000008">
    <property type="protein sequence ID" value="KAL2607745.1"/>
    <property type="molecule type" value="Genomic_DNA"/>
</dbReference>
<protein>
    <recommendedName>
        <fullName evidence="4">At3g05675-like ankyrin-like domain-containing protein</fullName>
    </recommendedName>
</protein>
<gene>
    <name evidence="5" type="ORF">R1flu_026318</name>
</gene>
<proteinExistence type="predicted"/>
<dbReference type="InterPro" id="IPR058039">
    <property type="entry name" value="At3g05675-like_ankyrin"/>
</dbReference>
<comment type="caution">
    <text evidence="5">The sequence shown here is derived from an EMBL/GenBank/DDBJ whole genome shotgun (WGS) entry which is preliminary data.</text>
</comment>
<sequence>MKVVERRRMIGLRMAETLTFYMTSCAARTLLMFLPQRIDICGISNALESFGANEKPRAIVRIADSEQGDQLTVKSSGGGSSGMVQALLQILALVNELPASSMKYNFARNLAEQILAENARHGQGFECVNRMALSAGFQRTLGILHGTLAGVHREQEVETVCSLPMKVIRMLSSAGMALPLPAPFSHMRMTLFGGLVGSIMQSGDQVYQSSRVVYDDNRSMMSEKLAQELLWLAQKLSEYSALEEGIIQWSSSNLLATMAVSSSPRVQRSLVRLSALLIDGMMSGKVEVSRETKFKMLLHWIPLFCTATHGVDGVIFNNSEKAEAQETLDQAIRSLPESDQEVLLAIWLQEYAMSLSDWPNLQNCYYNWCHTVRKLGSQGQITA</sequence>
<dbReference type="AlphaFoldDB" id="A0ABD1XFL4"/>
<evidence type="ECO:0000256" key="3">
    <source>
        <dbReference type="ARBA" id="ARBA00022786"/>
    </source>
</evidence>
<dbReference type="PANTHER" id="PTHR31060">
    <property type="entry name" value="OSJNBA0011J08.25 PROTEIN-RELATED"/>
    <property type="match status" value="1"/>
</dbReference>
<evidence type="ECO:0000259" key="4">
    <source>
        <dbReference type="Pfam" id="PF25553"/>
    </source>
</evidence>
<feature type="domain" description="At3g05675-like ankyrin-like" evidence="4">
    <location>
        <begin position="201"/>
        <end position="368"/>
    </location>
</feature>
<dbReference type="Proteomes" id="UP001605036">
    <property type="component" value="Unassembled WGS sequence"/>
</dbReference>
<comment type="pathway">
    <text evidence="2">Protein modification; protein ubiquitination.</text>
</comment>
<keyword evidence="3" id="KW-0833">Ubl conjugation pathway</keyword>
<evidence type="ECO:0000313" key="6">
    <source>
        <dbReference type="Proteomes" id="UP001605036"/>
    </source>
</evidence>
<comment type="function">
    <text evidence="1">May act as a substrate-specific adapter of an E3 ubiquitin-protein ligase complex (CUL3-RBX1-BTB) which mediates the ubiquitination and subsequent proteasomal degradation of target proteins.</text>
</comment>
<accession>A0ABD1XFL4</accession>
<reference evidence="5 6" key="1">
    <citation type="submission" date="2024-09" db="EMBL/GenBank/DDBJ databases">
        <title>Chromosome-scale assembly of Riccia fluitans.</title>
        <authorList>
            <person name="Paukszto L."/>
            <person name="Sawicki J."/>
            <person name="Karawczyk K."/>
            <person name="Piernik-Szablinska J."/>
            <person name="Szczecinska M."/>
            <person name="Mazdziarz M."/>
        </authorList>
    </citation>
    <scope>NUCLEOTIDE SEQUENCE [LARGE SCALE GENOMIC DNA]</scope>
    <source>
        <strain evidence="5">Rf_01</strain>
        <tissue evidence="5">Aerial parts of the thallus</tissue>
    </source>
</reference>
<dbReference type="InterPro" id="IPR038920">
    <property type="entry name" value="At3g05675-like"/>
</dbReference>